<dbReference type="AlphaFoldDB" id="A0A9Q1G9K1"/>
<dbReference type="EMBL" id="JAINUF010000001">
    <property type="protein sequence ID" value="KAJ8380104.1"/>
    <property type="molecule type" value="Genomic_DNA"/>
</dbReference>
<organism evidence="2 3">
    <name type="scientific">Synaphobranchus kaupii</name>
    <name type="common">Kaup's arrowtooth eel</name>
    <dbReference type="NCBI Taxonomy" id="118154"/>
    <lineage>
        <taxon>Eukaryota</taxon>
        <taxon>Metazoa</taxon>
        <taxon>Chordata</taxon>
        <taxon>Craniata</taxon>
        <taxon>Vertebrata</taxon>
        <taxon>Euteleostomi</taxon>
        <taxon>Actinopterygii</taxon>
        <taxon>Neopterygii</taxon>
        <taxon>Teleostei</taxon>
        <taxon>Anguilliformes</taxon>
        <taxon>Synaphobranchidae</taxon>
        <taxon>Synaphobranchus</taxon>
    </lineage>
</organism>
<evidence type="ECO:0000313" key="3">
    <source>
        <dbReference type="Proteomes" id="UP001152622"/>
    </source>
</evidence>
<evidence type="ECO:0000313" key="2">
    <source>
        <dbReference type="EMBL" id="KAJ8380104.1"/>
    </source>
</evidence>
<name>A0A9Q1G9K1_SYNKA</name>
<keyword evidence="3" id="KW-1185">Reference proteome</keyword>
<comment type="caution">
    <text evidence="2">The sequence shown here is derived from an EMBL/GenBank/DDBJ whole genome shotgun (WGS) entry which is preliminary data.</text>
</comment>
<sequence length="130" mass="13951">MRIDPTSPPPRLLQVFHFPGEGNAINQMERSGNPPGVGGFTGPHLLSWLGITGMSREKGERSLHLPLLRGFKEESCGRKTMSVDVLAQRPHNAATARGPELRPFPPTDRLSSTGGFNTGSSSRPPPGQAT</sequence>
<dbReference type="Proteomes" id="UP001152622">
    <property type="component" value="Chromosome 1"/>
</dbReference>
<gene>
    <name evidence="2" type="ORF">SKAU_G00008820</name>
</gene>
<feature type="compositionally biased region" description="Low complexity" evidence="1">
    <location>
        <begin position="111"/>
        <end position="122"/>
    </location>
</feature>
<accession>A0A9Q1G9K1</accession>
<protein>
    <submittedName>
        <fullName evidence="2">Uncharacterized protein</fullName>
    </submittedName>
</protein>
<evidence type="ECO:0000256" key="1">
    <source>
        <dbReference type="SAM" id="MobiDB-lite"/>
    </source>
</evidence>
<reference evidence="2" key="1">
    <citation type="journal article" date="2023" name="Science">
        <title>Genome structures resolve the early diversification of teleost fishes.</title>
        <authorList>
            <person name="Parey E."/>
            <person name="Louis A."/>
            <person name="Montfort J."/>
            <person name="Bouchez O."/>
            <person name="Roques C."/>
            <person name="Iampietro C."/>
            <person name="Lluch J."/>
            <person name="Castinel A."/>
            <person name="Donnadieu C."/>
            <person name="Desvignes T."/>
            <person name="Floi Bucao C."/>
            <person name="Jouanno E."/>
            <person name="Wen M."/>
            <person name="Mejri S."/>
            <person name="Dirks R."/>
            <person name="Jansen H."/>
            <person name="Henkel C."/>
            <person name="Chen W.J."/>
            <person name="Zahm M."/>
            <person name="Cabau C."/>
            <person name="Klopp C."/>
            <person name="Thompson A.W."/>
            <person name="Robinson-Rechavi M."/>
            <person name="Braasch I."/>
            <person name="Lecointre G."/>
            <person name="Bobe J."/>
            <person name="Postlethwait J.H."/>
            <person name="Berthelot C."/>
            <person name="Roest Crollius H."/>
            <person name="Guiguen Y."/>
        </authorList>
    </citation>
    <scope>NUCLEOTIDE SEQUENCE</scope>
    <source>
        <strain evidence="2">WJC10195</strain>
    </source>
</reference>
<feature type="region of interest" description="Disordered" evidence="1">
    <location>
        <begin position="83"/>
        <end position="130"/>
    </location>
</feature>
<proteinExistence type="predicted"/>